<organism evidence="2 3">
    <name type="scientific">Candidatus Wolfebacteria bacterium GW2011_GWC1_37_10</name>
    <dbReference type="NCBI Taxonomy" id="1619010"/>
    <lineage>
        <taxon>Bacteria</taxon>
        <taxon>Candidatus Wolfeibacteriota</taxon>
    </lineage>
</organism>
<evidence type="ECO:0008006" key="4">
    <source>
        <dbReference type="Google" id="ProtNLM"/>
    </source>
</evidence>
<gene>
    <name evidence="2" type="ORF">US36_C0010G0008</name>
</gene>
<accession>A0A0G0ICQ0</accession>
<reference evidence="2 3" key="1">
    <citation type="journal article" date="2015" name="Nature">
        <title>rRNA introns, odd ribosomes, and small enigmatic genomes across a large radiation of phyla.</title>
        <authorList>
            <person name="Brown C.T."/>
            <person name="Hug L.A."/>
            <person name="Thomas B.C."/>
            <person name="Sharon I."/>
            <person name="Castelle C.J."/>
            <person name="Singh A."/>
            <person name="Wilkins M.J."/>
            <person name="Williams K.H."/>
            <person name="Banfield J.F."/>
        </authorList>
    </citation>
    <scope>NUCLEOTIDE SEQUENCE [LARGE SCALE GENOMIC DNA]</scope>
</reference>
<keyword evidence="1" id="KW-0812">Transmembrane</keyword>
<evidence type="ECO:0000313" key="2">
    <source>
        <dbReference type="EMBL" id="KKQ22029.1"/>
    </source>
</evidence>
<protein>
    <recommendedName>
        <fullName evidence="4">Type 4 fimbrial biogenesis protein PilX N-terminal domain-containing protein</fullName>
    </recommendedName>
</protein>
<feature type="transmembrane region" description="Helical" evidence="1">
    <location>
        <begin position="23"/>
        <end position="48"/>
    </location>
</feature>
<evidence type="ECO:0000313" key="3">
    <source>
        <dbReference type="Proteomes" id="UP000034044"/>
    </source>
</evidence>
<comment type="caution">
    <text evidence="2">The sequence shown here is derived from an EMBL/GenBank/DDBJ whole genome shotgun (WGS) entry which is preliminary data.</text>
</comment>
<name>A0A0G0ICQ0_9BACT</name>
<proteinExistence type="predicted"/>
<dbReference type="EMBL" id="LBSR01000010">
    <property type="protein sequence ID" value="KKQ22029.1"/>
    <property type="molecule type" value="Genomic_DNA"/>
</dbReference>
<sequence>MKIIRLSNYQTIKLLNYQAIKGIASLPTIMVITILILAIAIGITALAFNESIMSAAQVQSSKALFYAEAGARDALMRIARNKNYTCDSPSSGCYQIEFATSGCSTSEGCAKITVSSAQSPKVIISEGRVNNNIRKMQVDIYFDAALSGEIINTNWREIVD</sequence>
<dbReference type="AlphaFoldDB" id="A0A0G0ICQ0"/>
<keyword evidence="1" id="KW-0472">Membrane</keyword>
<dbReference type="Proteomes" id="UP000034044">
    <property type="component" value="Unassembled WGS sequence"/>
</dbReference>
<keyword evidence="1" id="KW-1133">Transmembrane helix</keyword>
<evidence type="ECO:0000256" key="1">
    <source>
        <dbReference type="SAM" id="Phobius"/>
    </source>
</evidence>